<evidence type="ECO:0000313" key="2">
    <source>
        <dbReference type="Proteomes" id="UP000268823"/>
    </source>
</evidence>
<reference evidence="1 2" key="1">
    <citation type="journal article" date="2018" name="BMC Genomics">
        <title>Genomic evidence for intraspecific hybridization in a clonal and extremely halotolerant yeast.</title>
        <authorList>
            <person name="Gostincar C."/>
            <person name="Stajich J.E."/>
            <person name="Zupancic J."/>
            <person name="Zalar P."/>
            <person name="Gunde-Cimerman N."/>
        </authorList>
    </citation>
    <scope>NUCLEOTIDE SEQUENCE [LARGE SCALE GENOMIC DNA]</scope>
    <source>
        <strain evidence="1 2">EXF-2788</strain>
    </source>
</reference>
<name>A0A3M7FPY9_HORWE</name>
<protein>
    <recommendedName>
        <fullName evidence="3">F-box domain-containing protein</fullName>
    </recommendedName>
</protein>
<gene>
    <name evidence="1" type="ORF">D0861_03457</name>
</gene>
<evidence type="ECO:0008006" key="3">
    <source>
        <dbReference type="Google" id="ProtNLM"/>
    </source>
</evidence>
<dbReference type="EMBL" id="QWIR01000048">
    <property type="protein sequence ID" value="RMY90767.1"/>
    <property type="molecule type" value="Genomic_DNA"/>
</dbReference>
<accession>A0A3M7FPY9</accession>
<dbReference type="AlphaFoldDB" id="A0A3M7FPY9"/>
<dbReference type="Proteomes" id="UP000268823">
    <property type="component" value="Unassembled WGS sequence"/>
</dbReference>
<proteinExistence type="predicted"/>
<organism evidence="1 2">
    <name type="scientific">Hortaea werneckii</name>
    <name type="common">Black yeast</name>
    <name type="synonym">Cladosporium werneckii</name>
    <dbReference type="NCBI Taxonomy" id="91943"/>
    <lineage>
        <taxon>Eukaryota</taxon>
        <taxon>Fungi</taxon>
        <taxon>Dikarya</taxon>
        <taxon>Ascomycota</taxon>
        <taxon>Pezizomycotina</taxon>
        <taxon>Dothideomycetes</taxon>
        <taxon>Dothideomycetidae</taxon>
        <taxon>Mycosphaerellales</taxon>
        <taxon>Teratosphaeriaceae</taxon>
        <taxon>Hortaea</taxon>
    </lineage>
</organism>
<dbReference type="VEuPathDB" id="FungiDB:BTJ68_05367"/>
<comment type="caution">
    <text evidence="1">The sequence shown here is derived from an EMBL/GenBank/DDBJ whole genome shotgun (WGS) entry which is preliminary data.</text>
</comment>
<dbReference type="OrthoDB" id="5314997at2759"/>
<evidence type="ECO:0000313" key="1">
    <source>
        <dbReference type="EMBL" id="RMY90767.1"/>
    </source>
</evidence>
<sequence>MSNHTQTFTLPEYKSRAAHLTSAGWALPPLESKNSHTNSAGQVFRFLDLPVEMRNLVYRELLVWPSDRPERCWPQILRTCRQVNYEATDIIYTENVAKVEVEIEDAALEDSDHIFWSVAYTGGRKFDNGNDSIETFFSEFLSDYDFRCSPFLLRQASIQLEIHLQEDDGDGYPEDVAIILSRVVYTISSAFLHCKKLEKLSVHFYGLEVEVGDLFGPEVLWSLSKLRLPATALSIEGLHTSETMDLAEIITYFTPGSLVDIMPRLYRAHMGSLRLQKSLRLNRPAIKIISQAAYDEGHMRFGGCQDLYHVLLTYRILDRKQEKRMIETTERSELWVKTTVQALEKDAEVAKARIDAVTHKVRKVAGLLEI</sequence>